<sequence>MERRSELGQLMHEEHFRTLVLICELENRVSPKAAQRPFDAHNPEDCRLFDQLLAGIGEIGGHNAFEENVLFPLIRDKDEGQLTALLTSEHAQMAPMVQRLHAVTREIVEQGTTAPRWEAFCSAARDLVAEMMFHLEKEELTVVQQLGAYLEPGVDHALALRYQNEAHRRTRGDLRADQAA</sequence>
<evidence type="ECO:0000313" key="2">
    <source>
        <dbReference type="EMBL" id="SUS05551.1"/>
    </source>
</evidence>
<reference evidence="2" key="1">
    <citation type="submission" date="2018-07" db="EMBL/GenBank/DDBJ databases">
        <authorList>
            <person name="Quirk P.G."/>
            <person name="Krulwich T.A."/>
        </authorList>
    </citation>
    <scope>NUCLEOTIDE SEQUENCE</scope>
</reference>
<dbReference type="AlphaFoldDB" id="A0A380TB07"/>
<name>A0A380TB07_9ZZZZ</name>
<proteinExistence type="predicted"/>
<organism evidence="2">
    <name type="scientific">metagenome</name>
    <dbReference type="NCBI Taxonomy" id="256318"/>
    <lineage>
        <taxon>unclassified sequences</taxon>
        <taxon>metagenomes</taxon>
    </lineage>
</organism>
<accession>A0A380TB07</accession>
<protein>
    <recommendedName>
        <fullName evidence="1">Hemerythrin-like domain-containing protein</fullName>
    </recommendedName>
</protein>
<dbReference type="Gene3D" id="1.20.120.520">
    <property type="entry name" value="nmb1532 protein domain like"/>
    <property type="match status" value="1"/>
</dbReference>
<feature type="domain" description="Hemerythrin-like" evidence="1">
    <location>
        <begin position="36"/>
        <end position="144"/>
    </location>
</feature>
<dbReference type="Pfam" id="PF01814">
    <property type="entry name" value="Hemerythrin"/>
    <property type="match status" value="1"/>
</dbReference>
<gene>
    <name evidence="2" type="ORF">DF3PB_20020</name>
</gene>
<dbReference type="EMBL" id="UIDG01000112">
    <property type="protein sequence ID" value="SUS05551.1"/>
    <property type="molecule type" value="Genomic_DNA"/>
</dbReference>
<evidence type="ECO:0000259" key="1">
    <source>
        <dbReference type="Pfam" id="PF01814"/>
    </source>
</evidence>
<dbReference type="InterPro" id="IPR012312">
    <property type="entry name" value="Hemerythrin-like"/>
</dbReference>